<protein>
    <submittedName>
        <fullName evidence="2">ABC transporter permease</fullName>
    </submittedName>
</protein>
<feature type="transmembrane region" description="Helical" evidence="1">
    <location>
        <begin position="163"/>
        <end position="184"/>
    </location>
</feature>
<evidence type="ECO:0000313" key="2">
    <source>
        <dbReference type="EMBL" id="RYP88919.1"/>
    </source>
</evidence>
<evidence type="ECO:0000256" key="1">
    <source>
        <dbReference type="SAM" id="Phobius"/>
    </source>
</evidence>
<dbReference type="OrthoDB" id="3822725at2"/>
<dbReference type="EMBL" id="SDKM01000001">
    <property type="protein sequence ID" value="RYP88919.1"/>
    <property type="molecule type" value="Genomic_DNA"/>
</dbReference>
<accession>A0A4V1Y040</accession>
<evidence type="ECO:0000313" key="3">
    <source>
        <dbReference type="Proteomes" id="UP000295198"/>
    </source>
</evidence>
<feature type="transmembrane region" description="Helical" evidence="1">
    <location>
        <begin position="76"/>
        <end position="96"/>
    </location>
</feature>
<keyword evidence="1" id="KW-1133">Transmembrane helix</keyword>
<feature type="transmembrane region" description="Helical" evidence="1">
    <location>
        <begin position="117"/>
        <end position="143"/>
    </location>
</feature>
<sequence>MTATLAVEQQRVRRTRTTTPKRIPTTRIVAVEMRKMFDTRSGFWLMAGIGILATLATGAVILFAPDSELTYETFATAIGFPMAVILPMVGILSVTSEWTQRTGLSTFTMVPHRGRVIGAKAIVALVVAVTSMLLAAGIGAIGNVVGTAITGTDLVWNVSVAELAGIILGNTLGMAVGFMLGVLIRNSPGAIVAYFVYSLLLPTITTLLAQSQDWFADRQAWLDFNYAQGPLFEGSVNGEQWAQLGVTAFFWLVLPLAFGLVAIRRSEVK</sequence>
<dbReference type="RefSeq" id="WP_134712909.1">
    <property type="nucleotide sequence ID" value="NZ_SDKM01000001.1"/>
</dbReference>
<gene>
    <name evidence="2" type="ORF">EKO23_00305</name>
</gene>
<keyword evidence="1" id="KW-0812">Transmembrane</keyword>
<dbReference type="Proteomes" id="UP000295198">
    <property type="component" value="Unassembled WGS sequence"/>
</dbReference>
<reference evidence="2 3" key="1">
    <citation type="submission" date="2019-01" db="EMBL/GenBank/DDBJ databases">
        <title>Nocardioides guangzhouensis sp. nov., an actinobacterium isolated from soil.</title>
        <authorList>
            <person name="Fu Y."/>
            <person name="Cai Y."/>
            <person name="Lin Z."/>
            <person name="Chen P."/>
        </authorList>
    </citation>
    <scope>NUCLEOTIDE SEQUENCE [LARGE SCALE GENOMIC DNA]</scope>
    <source>
        <strain evidence="2 3">130</strain>
    </source>
</reference>
<proteinExistence type="predicted"/>
<keyword evidence="3" id="KW-1185">Reference proteome</keyword>
<keyword evidence="1" id="KW-0472">Membrane</keyword>
<feature type="transmembrane region" description="Helical" evidence="1">
    <location>
        <begin position="43"/>
        <end position="64"/>
    </location>
</feature>
<name>A0A4V1Y040_9ACTN</name>
<dbReference type="AlphaFoldDB" id="A0A4V1Y040"/>
<feature type="transmembrane region" description="Helical" evidence="1">
    <location>
        <begin position="191"/>
        <end position="209"/>
    </location>
</feature>
<organism evidence="2 3">
    <name type="scientific">Nocardioides guangzhouensis</name>
    <dbReference type="NCBI Taxonomy" id="2497878"/>
    <lineage>
        <taxon>Bacteria</taxon>
        <taxon>Bacillati</taxon>
        <taxon>Actinomycetota</taxon>
        <taxon>Actinomycetes</taxon>
        <taxon>Propionibacteriales</taxon>
        <taxon>Nocardioidaceae</taxon>
        <taxon>Nocardioides</taxon>
    </lineage>
</organism>
<feature type="transmembrane region" description="Helical" evidence="1">
    <location>
        <begin position="241"/>
        <end position="263"/>
    </location>
</feature>
<comment type="caution">
    <text evidence="2">The sequence shown here is derived from an EMBL/GenBank/DDBJ whole genome shotgun (WGS) entry which is preliminary data.</text>
</comment>